<dbReference type="EMBL" id="VYWO01000002">
    <property type="protein sequence ID" value="KAA9301198.1"/>
    <property type="molecule type" value="Genomic_DNA"/>
</dbReference>
<dbReference type="InterPro" id="IPR011006">
    <property type="entry name" value="CheY-like_superfamily"/>
</dbReference>
<dbReference type="STRING" id="119206.AWM72_03875"/>
<dbReference type="SMART" id="SM00448">
    <property type="entry name" value="REC"/>
    <property type="match status" value="1"/>
</dbReference>
<dbReference type="SUPFAM" id="SSF52172">
    <property type="entry name" value="CheY-like"/>
    <property type="match status" value="1"/>
</dbReference>
<dbReference type="InterPro" id="IPR046947">
    <property type="entry name" value="LytR-like"/>
</dbReference>
<dbReference type="PROSITE" id="PS50930">
    <property type="entry name" value="HTH_LYTTR"/>
    <property type="match status" value="1"/>
</dbReference>
<evidence type="ECO:0000259" key="5">
    <source>
        <dbReference type="PROSITE" id="PS50930"/>
    </source>
</evidence>
<evidence type="ECO:0000256" key="1">
    <source>
        <dbReference type="ARBA" id="ARBA00022490"/>
    </source>
</evidence>
<keyword evidence="1" id="KW-0963">Cytoplasm</keyword>
<dbReference type="PANTHER" id="PTHR37299:SF3">
    <property type="entry name" value="STAGE 0 SPORULATION PROTEIN A HOMOLOG"/>
    <property type="match status" value="1"/>
</dbReference>
<accession>A0A5N1GLP2</accession>
<proteinExistence type="predicted"/>
<dbReference type="RefSeq" id="WP_070430213.1">
    <property type="nucleotide sequence ID" value="NZ_VYWO01000002.1"/>
</dbReference>
<reference evidence="6 7" key="1">
    <citation type="submission" date="2019-09" db="EMBL/GenBank/DDBJ databases">
        <title>Draft genome sequence assemblies of isolates from the urinary tract.</title>
        <authorList>
            <person name="Mores C.R."/>
            <person name="Putonti C."/>
            <person name="Wolfe A.J."/>
        </authorList>
    </citation>
    <scope>NUCLEOTIDE SEQUENCE [LARGE SCALE GENOMIC DNA]</scope>
    <source>
        <strain evidence="6 7">UMB623</strain>
    </source>
</reference>
<sequence length="251" mass="28793">MHPVYLLEDNPSQLQAIKAIMEDYLLFHDQHFYLAKASSAPKDIAACFHDQAKQPGLYFLDIEIDGQAEGLTLAQEIKRLDPYGRIVFITAHPNYAPLTLKNHLEPLGYIHKDSLDKLRSEIFTCFKLFYQRLYPDQETNQPHLQLKSGSKTYLIELKDLLSIQTTQKPHILEFTTRSSTLQSYGALKDFDQLPGFFRLSQSALVNLDWIDQVSPLKRRVTLSNGQVFPFSRKYKAALNQALTERETASNS</sequence>
<dbReference type="Pfam" id="PF04397">
    <property type="entry name" value="LytTR"/>
    <property type="match status" value="1"/>
</dbReference>
<dbReference type="GO" id="GO:0000156">
    <property type="term" value="F:phosphorelay response regulator activity"/>
    <property type="evidence" value="ECO:0007669"/>
    <property type="project" value="InterPro"/>
</dbReference>
<keyword evidence="3" id="KW-0010">Activator</keyword>
<keyword evidence="2" id="KW-0902">Two-component regulatory system</keyword>
<evidence type="ECO:0000313" key="7">
    <source>
        <dbReference type="Proteomes" id="UP000327148"/>
    </source>
</evidence>
<dbReference type="SMART" id="SM00850">
    <property type="entry name" value="LytTR"/>
    <property type="match status" value="1"/>
</dbReference>
<evidence type="ECO:0000256" key="3">
    <source>
        <dbReference type="ARBA" id="ARBA00023159"/>
    </source>
</evidence>
<protein>
    <submittedName>
        <fullName evidence="6">Response regulator transcription factor</fullName>
    </submittedName>
</protein>
<evidence type="ECO:0000256" key="4">
    <source>
        <dbReference type="ARBA" id="ARBA00037164"/>
    </source>
</evidence>
<dbReference type="PANTHER" id="PTHR37299">
    <property type="entry name" value="TRANSCRIPTIONAL REGULATOR-RELATED"/>
    <property type="match status" value="1"/>
</dbReference>
<dbReference type="AlphaFoldDB" id="A0A5N1GLP2"/>
<feature type="domain" description="HTH LytTR-type" evidence="5">
    <location>
        <begin position="144"/>
        <end position="244"/>
    </location>
</feature>
<gene>
    <name evidence="6" type="ORF">F6I03_04840</name>
</gene>
<evidence type="ECO:0000313" key="6">
    <source>
        <dbReference type="EMBL" id="KAA9301198.1"/>
    </source>
</evidence>
<name>A0A5N1GLP2_9LACT</name>
<dbReference type="InterPro" id="IPR007492">
    <property type="entry name" value="LytTR_DNA-bd_dom"/>
</dbReference>
<dbReference type="Proteomes" id="UP000327148">
    <property type="component" value="Unassembled WGS sequence"/>
</dbReference>
<comment type="function">
    <text evidence="4">Required for high-level post-exponential phase expression of a series of secreted proteins.</text>
</comment>
<dbReference type="Gene3D" id="3.40.50.2300">
    <property type="match status" value="1"/>
</dbReference>
<dbReference type="InterPro" id="IPR001789">
    <property type="entry name" value="Sig_transdc_resp-reg_receiver"/>
</dbReference>
<evidence type="ECO:0000256" key="2">
    <source>
        <dbReference type="ARBA" id="ARBA00023012"/>
    </source>
</evidence>
<dbReference type="GO" id="GO:0003677">
    <property type="term" value="F:DNA binding"/>
    <property type="evidence" value="ECO:0007669"/>
    <property type="project" value="InterPro"/>
</dbReference>
<dbReference type="OrthoDB" id="9809318at2"/>
<organism evidence="6 7">
    <name type="scientific">Aerococcus sanguinicola</name>
    <dbReference type="NCBI Taxonomy" id="119206"/>
    <lineage>
        <taxon>Bacteria</taxon>
        <taxon>Bacillati</taxon>
        <taxon>Bacillota</taxon>
        <taxon>Bacilli</taxon>
        <taxon>Lactobacillales</taxon>
        <taxon>Aerococcaceae</taxon>
        <taxon>Aerococcus</taxon>
    </lineage>
</organism>
<dbReference type="Pfam" id="PF00072">
    <property type="entry name" value="Response_reg"/>
    <property type="match status" value="1"/>
</dbReference>
<comment type="caution">
    <text evidence="6">The sequence shown here is derived from an EMBL/GenBank/DDBJ whole genome shotgun (WGS) entry which is preliminary data.</text>
</comment>
<dbReference type="Gene3D" id="2.40.50.1020">
    <property type="entry name" value="LytTr DNA-binding domain"/>
    <property type="match status" value="1"/>
</dbReference>